<evidence type="ECO:0000256" key="2">
    <source>
        <dbReference type="SAM" id="Coils"/>
    </source>
</evidence>
<organism evidence="5 6">
    <name type="scientific">Chitinophaga niabensis</name>
    <dbReference type="NCBI Taxonomy" id="536979"/>
    <lineage>
        <taxon>Bacteria</taxon>
        <taxon>Pseudomonadati</taxon>
        <taxon>Bacteroidota</taxon>
        <taxon>Chitinophagia</taxon>
        <taxon>Chitinophagales</taxon>
        <taxon>Chitinophagaceae</taxon>
        <taxon>Chitinophaga</taxon>
    </lineage>
</organism>
<dbReference type="Gene3D" id="1.10.287.130">
    <property type="match status" value="1"/>
</dbReference>
<dbReference type="SUPFAM" id="SSF48452">
    <property type="entry name" value="TPR-like"/>
    <property type="match status" value="1"/>
</dbReference>
<keyword evidence="2" id="KW-0175">Coiled coil</keyword>
<dbReference type="SUPFAM" id="SSF47384">
    <property type="entry name" value="Homodimeric domain of signal transducing histidine kinase"/>
    <property type="match status" value="1"/>
</dbReference>
<dbReference type="SMART" id="SM00387">
    <property type="entry name" value="HATPase_c"/>
    <property type="match status" value="1"/>
</dbReference>
<dbReference type="EMBL" id="FSRA01000002">
    <property type="protein sequence ID" value="SIO44455.1"/>
    <property type="molecule type" value="Genomic_DNA"/>
</dbReference>
<feature type="transmembrane region" description="Helical" evidence="3">
    <location>
        <begin position="372"/>
        <end position="393"/>
    </location>
</feature>
<reference evidence="5 6" key="1">
    <citation type="submission" date="2016-11" db="EMBL/GenBank/DDBJ databases">
        <authorList>
            <person name="Jaros S."/>
            <person name="Januszkiewicz K."/>
            <person name="Wedrychowicz H."/>
        </authorList>
    </citation>
    <scope>NUCLEOTIDE SEQUENCE [LARGE SCALE GENOMIC DNA]</scope>
    <source>
        <strain evidence="5 6">DSM 24787</strain>
    </source>
</reference>
<keyword evidence="3" id="KW-1133">Transmembrane helix</keyword>
<dbReference type="Gene3D" id="1.25.40.10">
    <property type="entry name" value="Tetratricopeptide repeat domain"/>
    <property type="match status" value="1"/>
</dbReference>
<accession>A0A1N6JJF4</accession>
<evidence type="ECO:0000256" key="3">
    <source>
        <dbReference type="SAM" id="Phobius"/>
    </source>
</evidence>
<dbReference type="PANTHER" id="PTHR43547:SF2">
    <property type="entry name" value="HYBRID SIGNAL TRANSDUCTION HISTIDINE KINASE C"/>
    <property type="match status" value="1"/>
</dbReference>
<dbReference type="Gene3D" id="3.30.565.10">
    <property type="entry name" value="Histidine kinase-like ATPase, C-terminal domain"/>
    <property type="match status" value="1"/>
</dbReference>
<dbReference type="InterPro" id="IPR036097">
    <property type="entry name" value="HisK_dim/P_sf"/>
</dbReference>
<dbReference type="AlphaFoldDB" id="A0A1N6JJF4"/>
<name>A0A1N6JJF4_9BACT</name>
<keyword evidence="6" id="KW-1185">Reference proteome</keyword>
<dbReference type="InterPro" id="IPR036890">
    <property type="entry name" value="HATPase_C_sf"/>
</dbReference>
<dbReference type="InterPro" id="IPR005467">
    <property type="entry name" value="His_kinase_dom"/>
</dbReference>
<keyword evidence="3" id="KW-0472">Membrane</keyword>
<evidence type="ECO:0000313" key="5">
    <source>
        <dbReference type="EMBL" id="SIO44455.1"/>
    </source>
</evidence>
<dbReference type="InterPro" id="IPR003594">
    <property type="entry name" value="HATPase_dom"/>
</dbReference>
<feature type="domain" description="Histidine kinase" evidence="4">
    <location>
        <begin position="433"/>
        <end position="644"/>
    </location>
</feature>
<evidence type="ECO:0000259" key="4">
    <source>
        <dbReference type="PROSITE" id="PS50109"/>
    </source>
</evidence>
<protein>
    <submittedName>
        <fullName evidence="5">Tetratricopeptide repeat-containing protein</fullName>
    </submittedName>
</protein>
<dbReference type="STRING" id="536979.SAMN04488055_4084"/>
<evidence type="ECO:0000313" key="6">
    <source>
        <dbReference type="Proteomes" id="UP000185003"/>
    </source>
</evidence>
<dbReference type="RefSeq" id="WP_074241458.1">
    <property type="nucleotide sequence ID" value="NZ_FSRA01000002.1"/>
</dbReference>
<evidence type="ECO:0000256" key="1">
    <source>
        <dbReference type="ARBA" id="ARBA00022553"/>
    </source>
</evidence>
<dbReference type="PANTHER" id="PTHR43547">
    <property type="entry name" value="TWO-COMPONENT HISTIDINE KINASE"/>
    <property type="match status" value="1"/>
</dbReference>
<proteinExistence type="predicted"/>
<dbReference type="PROSITE" id="PS50109">
    <property type="entry name" value="HIS_KIN"/>
    <property type="match status" value="1"/>
</dbReference>
<dbReference type="Proteomes" id="UP000185003">
    <property type="component" value="Unassembled WGS sequence"/>
</dbReference>
<gene>
    <name evidence="5" type="ORF">SAMN04488055_4084</name>
</gene>
<dbReference type="GO" id="GO:0000155">
    <property type="term" value="F:phosphorelay sensor kinase activity"/>
    <property type="evidence" value="ECO:0007669"/>
    <property type="project" value="InterPro"/>
</dbReference>
<feature type="coiled-coil region" evidence="2">
    <location>
        <begin position="342"/>
        <end position="369"/>
    </location>
</feature>
<sequence length="644" mass="73551">MTKSPLSLWQRTILCSVPFCLFLLFCVPRQAYSQTRLINAVKAKLPRLSDSMRYADGLNRISALYIAGQLDSSYKYAKEAQVLSDRIHYPKGLADAYMNLGSCFTFLNNSRLAHRFYMEALQRFKSMGDSAGISQATYNIGSYYHYEGRPAIATPYITEALAIGSRLLSDSAWSPMLANYYRMFAEDSLRQDSARWALHKARDIAIRYHDDRMITYTGLFMANERFRNKELLPAMEDLKKLSAHAIEEGMMYLAVYANAQLDLYSTSAGMPDSISYKQKMLDAAVMGGYKKLMTRPVTALYRHYKAINAAAAIPYADIMSEIAAHQEELRTQGELDYTESFLHEQELKALRLNNALQEQTIETDRLEKNKRIMLIIFLTVCSVLLGGLLASYYRSFRNSKQKTKHFREAAKLVHMQNKELQRHDDFKNKLLSILAHDFRLPLGHIIKVTELFTQKDIQAEQFREIAVNIASRATETLALFETVLRWIKSQLAGFEYAPQVHVLKDLWNEVREPLSQEISDKELIVEMHIPPELKIQADHEMLQFVHRNLLHNAVKFSLRGSRITIFAAREADHTFVSITNEGSGISANDQPYIFDYKTPGKLARETGRGAGLALIICKDFIEKMGGTISVKSDGTHYTTFEYTI</sequence>
<dbReference type="Pfam" id="PF02518">
    <property type="entry name" value="HATPase_c"/>
    <property type="match status" value="1"/>
</dbReference>
<keyword evidence="3" id="KW-0812">Transmembrane</keyword>
<dbReference type="SUPFAM" id="SSF55874">
    <property type="entry name" value="ATPase domain of HSP90 chaperone/DNA topoisomerase II/histidine kinase"/>
    <property type="match status" value="1"/>
</dbReference>
<dbReference type="OrthoDB" id="1301080at2"/>
<dbReference type="InterPro" id="IPR011990">
    <property type="entry name" value="TPR-like_helical_dom_sf"/>
</dbReference>
<keyword evidence="1" id="KW-0597">Phosphoprotein</keyword>